<comment type="caution">
    <text evidence="2">The sequence shown here is derived from an EMBL/GenBank/DDBJ whole genome shotgun (WGS) entry which is preliminary data.</text>
</comment>
<dbReference type="RefSeq" id="WP_411951733.1">
    <property type="nucleotide sequence ID" value="NZ_JBHSFS010000013.1"/>
</dbReference>
<feature type="region of interest" description="Disordered" evidence="1">
    <location>
        <begin position="32"/>
        <end position="70"/>
    </location>
</feature>
<dbReference type="EMBL" id="JBHSFS010000013">
    <property type="protein sequence ID" value="MFC4516312.1"/>
    <property type="molecule type" value="Genomic_DNA"/>
</dbReference>
<dbReference type="Proteomes" id="UP001595990">
    <property type="component" value="Unassembled WGS sequence"/>
</dbReference>
<evidence type="ECO:0000313" key="3">
    <source>
        <dbReference type="Proteomes" id="UP001595990"/>
    </source>
</evidence>
<gene>
    <name evidence="2" type="ORF">ACFPEN_25645</name>
</gene>
<name>A0ABV9BQI1_9ACTN</name>
<evidence type="ECO:0000313" key="2">
    <source>
        <dbReference type="EMBL" id="MFC4516312.1"/>
    </source>
</evidence>
<organism evidence="2 3">
    <name type="scientific">Streptomyces ehimensis</name>
    <dbReference type="NCBI Taxonomy" id="68195"/>
    <lineage>
        <taxon>Bacteria</taxon>
        <taxon>Bacillati</taxon>
        <taxon>Actinomycetota</taxon>
        <taxon>Actinomycetes</taxon>
        <taxon>Kitasatosporales</taxon>
        <taxon>Streptomycetaceae</taxon>
        <taxon>Streptomyces</taxon>
    </lineage>
</organism>
<sequence>MLDPDLPERITARLEEPDGLEAQLAKQLAEARTERDGLAVAGRVPGRVSDQLADESASAASAPGQVGSRA</sequence>
<evidence type="ECO:0000256" key="1">
    <source>
        <dbReference type="SAM" id="MobiDB-lite"/>
    </source>
</evidence>
<keyword evidence="3" id="KW-1185">Reference proteome</keyword>
<protein>
    <submittedName>
        <fullName evidence="2">Uncharacterized protein</fullName>
    </submittedName>
</protein>
<accession>A0ABV9BQI1</accession>
<reference evidence="3" key="1">
    <citation type="journal article" date="2019" name="Int. J. Syst. Evol. Microbiol.">
        <title>The Global Catalogue of Microorganisms (GCM) 10K type strain sequencing project: providing services to taxonomists for standard genome sequencing and annotation.</title>
        <authorList>
            <consortium name="The Broad Institute Genomics Platform"/>
            <consortium name="The Broad Institute Genome Sequencing Center for Infectious Disease"/>
            <person name="Wu L."/>
            <person name="Ma J."/>
        </authorList>
    </citation>
    <scope>NUCLEOTIDE SEQUENCE [LARGE SCALE GENOMIC DNA]</scope>
    <source>
        <strain evidence="3">CECT 8064</strain>
    </source>
</reference>
<proteinExistence type="predicted"/>